<dbReference type="InterPro" id="IPR013815">
    <property type="entry name" value="ATP_grasp_subdomain_1"/>
</dbReference>
<dbReference type="GO" id="GO:0000226">
    <property type="term" value="P:microtubule cytoskeleton organization"/>
    <property type="evidence" value="ECO:0007669"/>
    <property type="project" value="TreeGrafter"/>
</dbReference>
<dbReference type="EMBL" id="LJIJ01000149">
    <property type="protein sequence ID" value="ODN01509.1"/>
    <property type="molecule type" value="Genomic_DNA"/>
</dbReference>
<sequence length="569" mass="64723">MDVRKKTHKFKCTFSGSVADAMRRRGWVEVEENKEDWDIFWCDMTELRILFQNGKLLEDHQRIGHFRNCQELSRKNQLVKNLKKLRHKLERYLGRHEADKLDFIPTTYILPSEHKNFVLEFRNNPNLLWIIKPAAGSQGRGIFIFQKIKDYLEWRQKLEFPNSDFHGHHPPPPTATFTSQSPDGLLSTSMGSSSTTDPLADLYNKNLMDKSTSTIPGDPGFIPDDTSSQGDPSIGASSDISTTANLEPDTLARNPIRSDAFVVQRYISNPYLIGGRKFDIRFYVLVTSFQPLKAWVYREGFARFSAGQFSLDALQDVYIHLTNVAIQKTSEDYNPEKGSKWSLRSLREYLTARHGKEKIQKMMNQIDYIVIRTLQSAANLVVQDRHCFEIYGFDVILDSNLFPWLLEVNACPAFTPSNEEDYVLKCGLIDDTTSVLDLEGRLTGYEKRIGGYDLIWNDGPVYANSNDCGYSLGIEDGPKLNSFLGCVNDRVQQLRDLYRNATFLRAAQKMMNSGAGYQMDGYDDPPAGTGFHSPPRAKKGPDPRFRLPESCPIIKSSPKSDAVENSIVF</sequence>
<dbReference type="Pfam" id="PF03133">
    <property type="entry name" value="TTL"/>
    <property type="match status" value="2"/>
</dbReference>
<evidence type="ECO:0000256" key="5">
    <source>
        <dbReference type="ARBA" id="ARBA00030445"/>
    </source>
</evidence>
<dbReference type="OrthoDB" id="202825at2759"/>
<dbReference type="GO" id="GO:0005524">
    <property type="term" value="F:ATP binding"/>
    <property type="evidence" value="ECO:0007669"/>
    <property type="project" value="UniProtKB-KW"/>
</dbReference>
<feature type="compositionally biased region" description="Low complexity" evidence="6">
    <location>
        <begin position="184"/>
        <end position="196"/>
    </location>
</feature>
<evidence type="ECO:0000313" key="7">
    <source>
        <dbReference type="EMBL" id="ODN01509.1"/>
    </source>
</evidence>
<accession>A0A1D2N8B4</accession>
<keyword evidence="2" id="KW-0436">Ligase</keyword>
<evidence type="ECO:0000256" key="6">
    <source>
        <dbReference type="SAM" id="MobiDB-lite"/>
    </source>
</evidence>
<dbReference type="Proteomes" id="UP000094527">
    <property type="component" value="Unassembled WGS sequence"/>
</dbReference>
<dbReference type="PANTHER" id="PTHR12241">
    <property type="entry name" value="TUBULIN POLYGLUTAMYLASE"/>
    <property type="match status" value="1"/>
</dbReference>
<feature type="region of interest" description="Disordered" evidence="6">
    <location>
        <begin position="517"/>
        <end position="544"/>
    </location>
</feature>
<dbReference type="GO" id="GO:0015631">
    <property type="term" value="F:tubulin binding"/>
    <property type="evidence" value="ECO:0007669"/>
    <property type="project" value="TreeGrafter"/>
</dbReference>
<dbReference type="InterPro" id="IPR004344">
    <property type="entry name" value="TTL/TTLL_fam"/>
</dbReference>
<gene>
    <name evidence="7" type="ORF">Ocin01_05177</name>
</gene>
<dbReference type="PROSITE" id="PS51221">
    <property type="entry name" value="TTL"/>
    <property type="match status" value="1"/>
</dbReference>
<protein>
    <recommendedName>
        <fullName evidence="5">Tubulin--tyrosine ligase-like protein 9</fullName>
    </recommendedName>
</protein>
<dbReference type="Gene3D" id="3.30.470.20">
    <property type="entry name" value="ATP-grasp fold, B domain"/>
    <property type="match status" value="1"/>
</dbReference>
<keyword evidence="8" id="KW-1185">Reference proteome</keyword>
<evidence type="ECO:0000256" key="2">
    <source>
        <dbReference type="ARBA" id="ARBA00022598"/>
    </source>
</evidence>
<dbReference type="Gene3D" id="3.30.1490.20">
    <property type="entry name" value="ATP-grasp fold, A domain"/>
    <property type="match status" value="1"/>
</dbReference>
<dbReference type="GO" id="GO:0036064">
    <property type="term" value="C:ciliary basal body"/>
    <property type="evidence" value="ECO:0007669"/>
    <property type="project" value="TreeGrafter"/>
</dbReference>
<name>A0A1D2N8B4_ORCCI</name>
<comment type="caution">
    <text evidence="7">The sequence shown here is derived from an EMBL/GenBank/DDBJ whole genome shotgun (WGS) entry which is preliminary data.</text>
</comment>
<dbReference type="STRING" id="48709.A0A1D2N8B4"/>
<comment type="similarity">
    <text evidence="1">Belongs to the tubulin--tyrosine ligase family.</text>
</comment>
<evidence type="ECO:0000256" key="1">
    <source>
        <dbReference type="ARBA" id="ARBA00006820"/>
    </source>
</evidence>
<feature type="region of interest" description="Disordered" evidence="6">
    <location>
        <begin position="214"/>
        <end position="242"/>
    </location>
</feature>
<dbReference type="GO" id="GO:0070740">
    <property type="term" value="F:tubulin-glutamic acid ligase activity"/>
    <property type="evidence" value="ECO:0007669"/>
    <property type="project" value="TreeGrafter"/>
</dbReference>
<evidence type="ECO:0000313" key="8">
    <source>
        <dbReference type="Proteomes" id="UP000094527"/>
    </source>
</evidence>
<reference evidence="7 8" key="1">
    <citation type="journal article" date="2016" name="Genome Biol. Evol.">
        <title>Gene Family Evolution Reflects Adaptation to Soil Environmental Stressors in the Genome of the Collembolan Orchesella cincta.</title>
        <authorList>
            <person name="Faddeeva-Vakhrusheva A."/>
            <person name="Derks M.F."/>
            <person name="Anvar S.Y."/>
            <person name="Agamennone V."/>
            <person name="Suring W."/>
            <person name="Smit S."/>
            <person name="van Straalen N.M."/>
            <person name="Roelofs D."/>
        </authorList>
    </citation>
    <scope>NUCLEOTIDE SEQUENCE [LARGE SCALE GENOMIC DNA]</scope>
    <source>
        <tissue evidence="7">Mixed pool</tissue>
    </source>
</reference>
<feature type="region of interest" description="Disordered" evidence="6">
    <location>
        <begin position="163"/>
        <end position="196"/>
    </location>
</feature>
<dbReference type="PANTHER" id="PTHR12241:SF39">
    <property type="entry name" value="TUBULIN POLYGLUTAMYLASE TTLL9-RELATED"/>
    <property type="match status" value="1"/>
</dbReference>
<dbReference type="AlphaFoldDB" id="A0A1D2N8B4"/>
<keyword evidence="3" id="KW-0547">Nucleotide-binding</keyword>
<keyword evidence="4" id="KW-0067">ATP-binding</keyword>
<evidence type="ECO:0000256" key="3">
    <source>
        <dbReference type="ARBA" id="ARBA00022741"/>
    </source>
</evidence>
<organism evidence="7 8">
    <name type="scientific">Orchesella cincta</name>
    <name type="common">Springtail</name>
    <name type="synonym">Podura cincta</name>
    <dbReference type="NCBI Taxonomy" id="48709"/>
    <lineage>
        <taxon>Eukaryota</taxon>
        <taxon>Metazoa</taxon>
        <taxon>Ecdysozoa</taxon>
        <taxon>Arthropoda</taxon>
        <taxon>Hexapoda</taxon>
        <taxon>Collembola</taxon>
        <taxon>Entomobryomorpha</taxon>
        <taxon>Entomobryoidea</taxon>
        <taxon>Orchesellidae</taxon>
        <taxon>Orchesellinae</taxon>
        <taxon>Orchesella</taxon>
    </lineage>
</organism>
<proteinExistence type="inferred from homology"/>
<dbReference type="SUPFAM" id="SSF56059">
    <property type="entry name" value="Glutathione synthetase ATP-binding domain-like"/>
    <property type="match status" value="2"/>
</dbReference>
<dbReference type="OMA" id="IWANGPA"/>
<evidence type="ECO:0000256" key="4">
    <source>
        <dbReference type="ARBA" id="ARBA00022840"/>
    </source>
</evidence>
<feature type="compositionally biased region" description="Polar residues" evidence="6">
    <location>
        <begin position="225"/>
        <end position="242"/>
    </location>
</feature>